<dbReference type="KEGG" id="mpp:MICPUCDRAFT_41496"/>
<evidence type="ECO:0000256" key="3">
    <source>
        <dbReference type="SAM" id="Coils"/>
    </source>
</evidence>
<name>C1N0A1_MICPC</name>
<dbReference type="CDD" id="cd00051">
    <property type="entry name" value="EFh"/>
    <property type="match status" value="1"/>
</dbReference>
<feature type="region of interest" description="Disordered" evidence="4">
    <location>
        <begin position="1123"/>
        <end position="1142"/>
    </location>
</feature>
<feature type="compositionally biased region" description="Low complexity" evidence="4">
    <location>
        <begin position="646"/>
        <end position="660"/>
    </location>
</feature>
<gene>
    <name evidence="6" type="ORF">MICPUCDRAFT_41496</name>
</gene>
<evidence type="ECO:0000256" key="2">
    <source>
        <dbReference type="ARBA" id="ARBA00022837"/>
    </source>
</evidence>
<dbReference type="RefSeq" id="XP_003061361.1">
    <property type="nucleotide sequence ID" value="XM_003061315.1"/>
</dbReference>
<dbReference type="STRING" id="564608.C1N0A1"/>
<reference evidence="6 7" key="1">
    <citation type="journal article" date="2009" name="Science">
        <title>Green evolution and dynamic adaptations revealed by genomes of the marine picoeukaryotes Micromonas.</title>
        <authorList>
            <person name="Worden A.Z."/>
            <person name="Lee J.H."/>
            <person name="Mock T."/>
            <person name="Rouze P."/>
            <person name="Simmons M.P."/>
            <person name="Aerts A.L."/>
            <person name="Allen A.E."/>
            <person name="Cuvelier M.L."/>
            <person name="Derelle E."/>
            <person name="Everett M.V."/>
            <person name="Foulon E."/>
            <person name="Grimwood J."/>
            <person name="Gundlach H."/>
            <person name="Henrissat B."/>
            <person name="Napoli C."/>
            <person name="McDonald S.M."/>
            <person name="Parker M.S."/>
            <person name="Rombauts S."/>
            <person name="Salamov A."/>
            <person name="Von Dassow P."/>
            <person name="Badger J.H."/>
            <person name="Coutinho P.M."/>
            <person name="Demir E."/>
            <person name="Dubchak I."/>
            <person name="Gentemann C."/>
            <person name="Eikrem W."/>
            <person name="Gready J.E."/>
            <person name="John U."/>
            <person name="Lanier W."/>
            <person name="Lindquist E.A."/>
            <person name="Lucas S."/>
            <person name="Mayer K.F."/>
            <person name="Moreau H."/>
            <person name="Not F."/>
            <person name="Otillar R."/>
            <person name="Panaud O."/>
            <person name="Pangilinan J."/>
            <person name="Paulsen I."/>
            <person name="Piegu B."/>
            <person name="Poliakov A."/>
            <person name="Robbens S."/>
            <person name="Schmutz J."/>
            <person name="Toulza E."/>
            <person name="Wyss T."/>
            <person name="Zelensky A."/>
            <person name="Zhou K."/>
            <person name="Armbrust E.V."/>
            <person name="Bhattacharya D."/>
            <person name="Goodenough U.W."/>
            <person name="Van de Peer Y."/>
            <person name="Grigoriev I.V."/>
        </authorList>
    </citation>
    <scope>NUCLEOTIDE SEQUENCE [LARGE SCALE GENOMIC DNA]</scope>
    <source>
        <strain evidence="6 7">CCMP1545</strain>
    </source>
</reference>
<sequence>MTSSTSTSSSASASASVSASSAAKDFGSGDDAVSTTSSSTASTISSGDVGARASSSSVAPPPRVGVCGSEEVAAAVAAAGAAAVGDTDDARDDGSDITPLGDAPPSSSALAFAALTAASAALAQRITSAAFLVSSSFNRMFSICIIRIDRRCSSIDRRCSASICIASRSSFFISSSFSASTGFFAARTEDLLSSPSPSQSPRFFFLPNLVRTTHRAAPERTPRTAPAAICARSTWTLPRPSTPSRRRRRGDERLSLFPPPPKSSSFAIADPSRPPRFRGGSTRCFPAGGADARSTAMRAMLSRSLASRGGADRGGADASAARASDRDDARSLRDLFSRDETDDAGNWRARNGRERARQRTQKAKTPPRRAPLSSRPAWGSKVARSNARMWSAEPIDAPAARAKKPSVPRRATTTTTTTTTNKSKHPTTRKTAHERAEAAAAEARARSPLYRASPSPVKAVNSPKRRPLSAEPTHVRFIDRDDDDDDDEFDDASSDPSESDDDEGVDADLAAIFQTLDRDGDGAVNIRELVLALRANPDVAARLGLASRIRQEDGSRDVVESFFQRLDADHDRKLTLDEFSYLAELEAADAAKKKKETAPTAPPPPPAAAKKKKKRTPPASPVRAETRSSPARKAPVPSRPSPPVRVPFVVDASPPAAAAGGDDDDDDDDVLPGSNIRRVSKSKTGAGTHVRFASPVVASVDTPNRRGGSSEVEPSSPFQGGFATPTDDAARGGVGVLALSPETPTSVSAAAKEENVDPDALLVEGGEPRVDIRQLCVAPNGVLYPLTAEYNNAGAGGATPGEDAREDIASAIAFLVKLELACARGDAARAKEETARAKEEAAAAVERANAAVDRAEKTEKRLSEKTAPLDVAVGTARMDAIEKNHAGKTKMTKEIASLKEKVTALERDLASASTAAANWKEKAETLERRYGAFDGVVRDAQEARARADACEARATAAESREAIARACAQDAEMARATLEGELDAKVQNAVASAAVEKERALEDVVRGLKNELAEAKATRDRAVGLAAAAEEHEAEVYAGEALRLRKEAHDARRAEAATRRELEDLRRDAAASSTAKDAALNDARGALDAAQGRARAIERAANDEIETLRGALRAAREATEMERASISVGEAKRARERAEEEQRTRRKLAEALTDLEQARRAEGEARAREEDVMAKCVEMMEARDEQIRRARDLAATQIRAAEDDAARDARVARNECSDAKRQLREAETAAESALLRAEAAVNEERRRRLHAEEEAARLRREARSAKVDALSPIPTGQRDRRQHPQPRSQQPRATSAAPVEGFGGYDDAERVRRQLAELREHPAARVAAEAFHDVGGGGGGGGGASSFSPESDRDGELRGDDATPSATVSNGKNAANPAPWTPGYMGVASPAQRAALVDELCESIQAL</sequence>
<feature type="compositionally biased region" description="Polar residues" evidence="4">
    <location>
        <begin position="1364"/>
        <end position="1373"/>
    </location>
</feature>
<dbReference type="PROSITE" id="PS50222">
    <property type="entry name" value="EF_HAND_2"/>
    <property type="match status" value="2"/>
</dbReference>
<dbReference type="Gene3D" id="1.10.238.10">
    <property type="entry name" value="EF-hand"/>
    <property type="match status" value="1"/>
</dbReference>
<dbReference type="InterPro" id="IPR018247">
    <property type="entry name" value="EF_Hand_1_Ca_BS"/>
</dbReference>
<dbReference type="InterPro" id="IPR011992">
    <property type="entry name" value="EF-hand-dom_pair"/>
</dbReference>
<keyword evidence="2" id="KW-0106">Calcium</keyword>
<evidence type="ECO:0000256" key="1">
    <source>
        <dbReference type="ARBA" id="ARBA00022581"/>
    </source>
</evidence>
<evidence type="ECO:0000313" key="7">
    <source>
        <dbReference type="Proteomes" id="UP000001876"/>
    </source>
</evidence>
<feature type="compositionally biased region" description="Basic and acidic residues" evidence="4">
    <location>
        <begin position="1257"/>
        <end position="1266"/>
    </location>
</feature>
<feature type="region of interest" description="Disordered" evidence="4">
    <location>
        <begin position="342"/>
        <end position="505"/>
    </location>
</feature>
<dbReference type="PROSITE" id="PS00018">
    <property type="entry name" value="EF_HAND_1"/>
    <property type="match status" value="2"/>
</dbReference>
<feature type="compositionally biased region" description="Acidic residues" evidence="4">
    <location>
        <begin position="480"/>
        <end position="505"/>
    </location>
</feature>
<feature type="compositionally biased region" description="Basic and acidic residues" evidence="4">
    <location>
        <begin position="1130"/>
        <end position="1142"/>
    </location>
</feature>
<dbReference type="GeneID" id="9686799"/>
<evidence type="ECO:0000313" key="6">
    <source>
        <dbReference type="EMBL" id="EEH53991.1"/>
    </source>
</evidence>
<feature type="region of interest" description="Disordered" evidence="4">
    <location>
        <begin position="305"/>
        <end position="329"/>
    </location>
</feature>
<feature type="coiled-coil region" evidence="3">
    <location>
        <begin position="820"/>
        <end position="960"/>
    </location>
</feature>
<protein>
    <submittedName>
        <fullName evidence="6">Predicted protein</fullName>
    </submittedName>
</protein>
<feature type="domain" description="EF-hand" evidence="5">
    <location>
        <begin position="554"/>
        <end position="589"/>
    </location>
</feature>
<dbReference type="SUPFAM" id="SSF47473">
    <property type="entry name" value="EF-hand"/>
    <property type="match status" value="1"/>
</dbReference>
<dbReference type="Pfam" id="PF13499">
    <property type="entry name" value="EF-hand_7"/>
    <property type="match status" value="1"/>
</dbReference>
<organism evidence="7">
    <name type="scientific">Micromonas pusilla (strain CCMP1545)</name>
    <name type="common">Picoplanktonic green alga</name>
    <dbReference type="NCBI Taxonomy" id="564608"/>
    <lineage>
        <taxon>Eukaryota</taxon>
        <taxon>Viridiplantae</taxon>
        <taxon>Chlorophyta</taxon>
        <taxon>Mamiellophyceae</taxon>
        <taxon>Mamiellales</taxon>
        <taxon>Mamiellaceae</taxon>
        <taxon>Micromonas</taxon>
    </lineage>
</organism>
<proteinExistence type="predicted"/>
<evidence type="ECO:0000256" key="4">
    <source>
        <dbReference type="SAM" id="MobiDB-lite"/>
    </source>
</evidence>
<dbReference type="GO" id="GO:0005509">
    <property type="term" value="F:calcium ion binding"/>
    <property type="evidence" value="ECO:0007669"/>
    <property type="project" value="InterPro"/>
</dbReference>
<feature type="compositionally biased region" description="Gly residues" evidence="4">
    <location>
        <begin position="1334"/>
        <end position="1344"/>
    </location>
</feature>
<dbReference type="PANTHER" id="PTHR13037">
    <property type="entry name" value="FORMIN"/>
    <property type="match status" value="1"/>
</dbReference>
<dbReference type="Proteomes" id="UP000001876">
    <property type="component" value="Unassembled WGS sequence"/>
</dbReference>
<dbReference type="SMART" id="SM00054">
    <property type="entry name" value="EFh"/>
    <property type="match status" value="2"/>
</dbReference>
<keyword evidence="1" id="KW-0945">Host-virus interaction</keyword>
<dbReference type="InterPro" id="IPR002048">
    <property type="entry name" value="EF_hand_dom"/>
</dbReference>
<feature type="domain" description="EF-hand" evidence="5">
    <location>
        <begin position="504"/>
        <end position="539"/>
    </location>
</feature>
<feature type="compositionally biased region" description="Basic residues" evidence="4">
    <location>
        <begin position="358"/>
        <end position="367"/>
    </location>
</feature>
<dbReference type="PANTHER" id="PTHR13037:SF24">
    <property type="entry name" value="POLYCOMB PROTEIN PCL-RELATED"/>
    <property type="match status" value="1"/>
</dbReference>
<keyword evidence="3" id="KW-0175">Coiled coil</keyword>
<feature type="region of interest" description="Disordered" evidence="4">
    <location>
        <begin position="235"/>
        <end position="289"/>
    </location>
</feature>
<dbReference type="EMBL" id="GG663744">
    <property type="protein sequence ID" value="EEH53991.1"/>
    <property type="molecule type" value="Genomic_DNA"/>
</dbReference>
<feature type="region of interest" description="Disordered" evidence="4">
    <location>
        <begin position="19"/>
        <end position="62"/>
    </location>
</feature>
<accession>C1N0A1</accession>
<feature type="region of interest" description="Disordered" evidence="4">
    <location>
        <begin position="1257"/>
        <end position="1386"/>
    </location>
</feature>
<feature type="compositionally biased region" description="Basic and acidic residues" evidence="4">
    <location>
        <begin position="1350"/>
        <end position="1361"/>
    </location>
</feature>
<keyword evidence="7" id="KW-1185">Reference proteome</keyword>
<feature type="compositionally biased region" description="Acidic residues" evidence="4">
    <location>
        <begin position="661"/>
        <end position="670"/>
    </location>
</feature>
<feature type="region of interest" description="Disordered" evidence="4">
    <location>
        <begin position="592"/>
        <end position="732"/>
    </location>
</feature>
<dbReference type="OrthoDB" id="26525at2759"/>
<feature type="compositionally biased region" description="Basic and acidic residues" evidence="4">
    <location>
        <begin position="1307"/>
        <end position="1323"/>
    </location>
</feature>
<feature type="compositionally biased region" description="Low complexity" evidence="4">
    <location>
        <begin position="627"/>
        <end position="636"/>
    </location>
</feature>
<evidence type="ECO:0000259" key="5">
    <source>
        <dbReference type="PROSITE" id="PS50222"/>
    </source>
</evidence>